<proteinExistence type="predicted"/>
<reference evidence="3 4" key="1">
    <citation type="journal article" date="2010" name="Nature">
        <title>The Ectocarpus genome and the independent evolution of multicellularity in brown algae.</title>
        <authorList>
            <person name="Cock J.M."/>
            <person name="Sterck L."/>
            <person name="Rouze P."/>
            <person name="Scornet D."/>
            <person name="Allen A.E."/>
            <person name="Amoutzias G."/>
            <person name="Anthouard V."/>
            <person name="Artiguenave F."/>
            <person name="Aury J.M."/>
            <person name="Badger J.H."/>
            <person name="Beszteri B."/>
            <person name="Billiau K."/>
            <person name="Bonnet E."/>
            <person name="Bothwell J.H."/>
            <person name="Bowler C."/>
            <person name="Boyen C."/>
            <person name="Brownlee C."/>
            <person name="Carrano C.J."/>
            <person name="Charrier B."/>
            <person name="Cho G.Y."/>
            <person name="Coelho S.M."/>
            <person name="Collen J."/>
            <person name="Corre E."/>
            <person name="Da Silva C."/>
            <person name="Delage L."/>
            <person name="Delaroque N."/>
            <person name="Dittami S.M."/>
            <person name="Doulbeau S."/>
            <person name="Elias M."/>
            <person name="Farnham G."/>
            <person name="Gachon C.M."/>
            <person name="Gschloessl B."/>
            <person name="Heesch S."/>
            <person name="Jabbari K."/>
            <person name="Jubin C."/>
            <person name="Kawai H."/>
            <person name="Kimura K."/>
            <person name="Kloareg B."/>
            <person name="Kupper F.C."/>
            <person name="Lang D."/>
            <person name="Le Bail A."/>
            <person name="Leblanc C."/>
            <person name="Lerouge P."/>
            <person name="Lohr M."/>
            <person name="Lopez P.J."/>
            <person name="Martens C."/>
            <person name="Maumus F."/>
            <person name="Michel G."/>
            <person name="Miranda-Saavedra D."/>
            <person name="Morales J."/>
            <person name="Moreau H."/>
            <person name="Motomura T."/>
            <person name="Nagasato C."/>
            <person name="Napoli C.A."/>
            <person name="Nelson D.R."/>
            <person name="Nyvall-Collen P."/>
            <person name="Peters A.F."/>
            <person name="Pommier C."/>
            <person name="Potin P."/>
            <person name="Poulain J."/>
            <person name="Quesneville H."/>
            <person name="Read B."/>
            <person name="Rensing S.A."/>
            <person name="Ritter A."/>
            <person name="Rousvoal S."/>
            <person name="Samanta M."/>
            <person name="Samson G."/>
            <person name="Schroeder D.C."/>
            <person name="Segurens B."/>
            <person name="Strittmatter M."/>
            <person name="Tonon T."/>
            <person name="Tregear J.W."/>
            <person name="Valentin K."/>
            <person name="von Dassow P."/>
            <person name="Yamagishi T."/>
            <person name="Van de Peer Y."/>
            <person name="Wincker P."/>
        </authorList>
    </citation>
    <scope>NUCLEOTIDE SEQUENCE [LARGE SCALE GENOMIC DNA]</scope>
    <source>
        <strain evidence="4">Ec32 / CCAP1310/4</strain>
    </source>
</reference>
<name>D7G5D5_ECTSI</name>
<dbReference type="EMBL" id="FN649760">
    <property type="protein sequence ID" value="CBJ33829.1"/>
    <property type="molecule type" value="Genomic_DNA"/>
</dbReference>
<dbReference type="InParanoid" id="D7G5D5"/>
<evidence type="ECO:0000313" key="4">
    <source>
        <dbReference type="Proteomes" id="UP000002630"/>
    </source>
</evidence>
<evidence type="ECO:0000313" key="3">
    <source>
        <dbReference type="EMBL" id="CBJ33829.1"/>
    </source>
</evidence>
<feature type="chain" id="PRO_5003095797" evidence="2">
    <location>
        <begin position="25"/>
        <end position="291"/>
    </location>
</feature>
<sequence length="291" mass="28189">MKTMAAVTMGIVPIVLLALSGTLASAGSALSGSNAHKEGNVELLADNGTININLRSLQAEVETCDGGIVGIQQSDISCSSSCGSCGGTGCTSRDGGSEACCGGGVRASGRYCSVTGEAPCMTGPAPTPEPTPAPTPPPTDEVSMCDGGIVGIQQSDICCSSSCGSCGGTGCTSRDGGSEACCGGGVRASGRYCSVTGEAPCMTNEVPMCDGGIVGIQQSDVCCSLSCGSCGGTGCTSRDGGSEACCGGGVRASGRDCSVTGEAPCVVTGPAFTPEPTPTPTLPPTDEASIS</sequence>
<dbReference type="Proteomes" id="UP000002630">
    <property type="component" value="Unassembled WGS sequence"/>
</dbReference>
<protein>
    <submittedName>
        <fullName evidence="3">Uncharacterized protein</fullName>
    </submittedName>
</protein>
<evidence type="ECO:0000256" key="1">
    <source>
        <dbReference type="SAM" id="MobiDB-lite"/>
    </source>
</evidence>
<feature type="signal peptide" evidence="2">
    <location>
        <begin position="1"/>
        <end position="24"/>
    </location>
</feature>
<gene>
    <name evidence="3" type="ORF">Esi_0635_0001</name>
</gene>
<feature type="compositionally biased region" description="Pro residues" evidence="1">
    <location>
        <begin position="273"/>
        <end position="283"/>
    </location>
</feature>
<evidence type="ECO:0000256" key="2">
    <source>
        <dbReference type="SAM" id="SignalP"/>
    </source>
</evidence>
<organism evidence="3 4">
    <name type="scientific">Ectocarpus siliculosus</name>
    <name type="common">Brown alga</name>
    <name type="synonym">Conferva siliculosa</name>
    <dbReference type="NCBI Taxonomy" id="2880"/>
    <lineage>
        <taxon>Eukaryota</taxon>
        <taxon>Sar</taxon>
        <taxon>Stramenopiles</taxon>
        <taxon>Ochrophyta</taxon>
        <taxon>PX clade</taxon>
        <taxon>Phaeophyceae</taxon>
        <taxon>Ectocarpales</taxon>
        <taxon>Ectocarpaceae</taxon>
        <taxon>Ectocarpus</taxon>
    </lineage>
</organism>
<keyword evidence="4" id="KW-1185">Reference proteome</keyword>
<dbReference type="AlphaFoldDB" id="D7G5D5"/>
<keyword evidence="2" id="KW-0732">Signal</keyword>
<feature type="region of interest" description="Disordered" evidence="1">
    <location>
        <begin position="270"/>
        <end position="291"/>
    </location>
</feature>
<accession>D7G5D5</accession>